<gene>
    <name evidence="3" type="ORF">CHK_1037</name>
</gene>
<dbReference type="Pfam" id="PF00903">
    <property type="entry name" value="Glyoxalase"/>
    <property type="match status" value="1"/>
</dbReference>
<dbReference type="InterPro" id="IPR051785">
    <property type="entry name" value="MMCE/EMCE_epimerase"/>
</dbReference>
<dbReference type="SUPFAM" id="SSF54593">
    <property type="entry name" value="Glyoxalase/Bleomycin resistance protein/Dihydroxybiphenyl dioxygenase"/>
    <property type="match status" value="1"/>
</dbReference>
<feature type="domain" description="VOC" evidence="2">
    <location>
        <begin position="6"/>
        <end position="146"/>
    </location>
</feature>
<dbReference type="RefSeq" id="WP_046442930.1">
    <property type="nucleotide sequence ID" value="NZ_LAYJ01000076.1"/>
</dbReference>
<evidence type="ECO:0000313" key="4">
    <source>
        <dbReference type="Proteomes" id="UP000034076"/>
    </source>
</evidence>
<dbReference type="EMBL" id="LAYJ01000076">
    <property type="protein sequence ID" value="KKI51545.1"/>
    <property type="molecule type" value="Genomic_DNA"/>
</dbReference>
<evidence type="ECO:0000259" key="2">
    <source>
        <dbReference type="PROSITE" id="PS51819"/>
    </source>
</evidence>
<dbReference type="GO" id="GO:0004493">
    <property type="term" value="F:methylmalonyl-CoA epimerase activity"/>
    <property type="evidence" value="ECO:0007669"/>
    <property type="project" value="TreeGrafter"/>
</dbReference>
<dbReference type="PANTHER" id="PTHR43048">
    <property type="entry name" value="METHYLMALONYL-COA EPIMERASE"/>
    <property type="match status" value="1"/>
</dbReference>
<dbReference type="Gene3D" id="3.10.180.10">
    <property type="entry name" value="2,3-Dihydroxybiphenyl 1,2-Dioxygenase, domain 1"/>
    <property type="match status" value="1"/>
</dbReference>
<dbReference type="GO" id="GO:0046491">
    <property type="term" value="P:L-methylmalonyl-CoA metabolic process"/>
    <property type="evidence" value="ECO:0007669"/>
    <property type="project" value="TreeGrafter"/>
</dbReference>
<dbReference type="AlphaFoldDB" id="A0A0M2NMW5"/>
<evidence type="ECO:0000256" key="1">
    <source>
        <dbReference type="ARBA" id="ARBA00022723"/>
    </source>
</evidence>
<evidence type="ECO:0000313" key="3">
    <source>
        <dbReference type="EMBL" id="KKI51545.1"/>
    </source>
</evidence>
<dbReference type="OrthoDB" id="9815599at2"/>
<dbReference type="InterPro" id="IPR037523">
    <property type="entry name" value="VOC_core"/>
</dbReference>
<sequence length="148" mass="16607">MGKVIGLNHMGIVVEDLEKMKAFFTGVLGFSVEREYGCKDDDFCKGIGLGDARIKIAELCYADQSPAMKLLSYESCKSSNTQRPKDFMINDTGLHYSLEVRGIDEIYEKLTDAGLECLSPPFWRESGNSYLFCRDPEGNFCEMVQCGK</sequence>
<proteinExistence type="predicted"/>
<dbReference type="Proteomes" id="UP000034076">
    <property type="component" value="Unassembled WGS sequence"/>
</dbReference>
<dbReference type="GO" id="GO:0046872">
    <property type="term" value="F:metal ion binding"/>
    <property type="evidence" value="ECO:0007669"/>
    <property type="project" value="UniProtKB-KW"/>
</dbReference>
<protein>
    <recommendedName>
        <fullName evidence="2">VOC domain-containing protein</fullName>
    </recommendedName>
</protein>
<dbReference type="PROSITE" id="PS51819">
    <property type="entry name" value="VOC"/>
    <property type="match status" value="1"/>
</dbReference>
<dbReference type="PANTHER" id="PTHR43048:SF5">
    <property type="entry name" value="BLR5325 PROTEIN"/>
    <property type="match status" value="1"/>
</dbReference>
<dbReference type="STRING" id="270498.CHK_1037"/>
<accession>A0A0M2NMW5</accession>
<comment type="caution">
    <text evidence="3">The sequence shown here is derived from an EMBL/GenBank/DDBJ whole genome shotgun (WGS) entry which is preliminary data.</text>
</comment>
<reference evidence="3 4" key="1">
    <citation type="submission" date="2015-04" db="EMBL/GenBank/DDBJ databases">
        <title>Draft genome sequence of bacteremic isolate Catabacter hongkongensis type strain HKU16T.</title>
        <authorList>
            <person name="Lau S.K."/>
            <person name="Teng J.L."/>
            <person name="Huang Y."/>
            <person name="Curreem S.O."/>
            <person name="Tsui S.K."/>
            <person name="Woo P.C."/>
        </authorList>
    </citation>
    <scope>NUCLEOTIDE SEQUENCE [LARGE SCALE GENOMIC DNA]</scope>
    <source>
        <strain evidence="3 4">HKU16</strain>
    </source>
</reference>
<organism evidence="3 4">
    <name type="scientific">Christensenella hongkongensis</name>
    <dbReference type="NCBI Taxonomy" id="270498"/>
    <lineage>
        <taxon>Bacteria</taxon>
        <taxon>Bacillati</taxon>
        <taxon>Bacillota</taxon>
        <taxon>Clostridia</taxon>
        <taxon>Christensenellales</taxon>
        <taxon>Christensenellaceae</taxon>
        <taxon>Christensenella</taxon>
    </lineage>
</organism>
<keyword evidence="1" id="KW-0479">Metal-binding</keyword>
<dbReference type="InterPro" id="IPR004360">
    <property type="entry name" value="Glyas_Fos-R_dOase_dom"/>
</dbReference>
<name>A0A0M2NMW5_9FIRM</name>
<dbReference type="InterPro" id="IPR029068">
    <property type="entry name" value="Glyas_Bleomycin-R_OHBP_Dase"/>
</dbReference>
<keyword evidence="4" id="KW-1185">Reference proteome</keyword>